<dbReference type="InterPro" id="IPR054416">
    <property type="entry name" value="GST_UstS-like_C"/>
</dbReference>
<dbReference type="RefSeq" id="WP_109794066.1">
    <property type="nucleotide sequence ID" value="NZ_PHIG01000037.1"/>
</dbReference>
<gene>
    <name evidence="2" type="ORF">CVT23_14095</name>
</gene>
<dbReference type="Proteomes" id="UP000229498">
    <property type="component" value="Unassembled WGS sequence"/>
</dbReference>
<dbReference type="Pfam" id="PF22041">
    <property type="entry name" value="GST_C_7"/>
    <property type="match status" value="1"/>
</dbReference>
<dbReference type="SUPFAM" id="SSF52833">
    <property type="entry name" value="Thioredoxin-like"/>
    <property type="match status" value="1"/>
</dbReference>
<dbReference type="OrthoDB" id="508035at2"/>
<proteinExistence type="predicted"/>
<dbReference type="InterPro" id="IPR040079">
    <property type="entry name" value="Glutathione_S-Trfase"/>
</dbReference>
<dbReference type="GO" id="GO:0005737">
    <property type="term" value="C:cytoplasm"/>
    <property type="evidence" value="ECO:0007669"/>
    <property type="project" value="TreeGrafter"/>
</dbReference>
<dbReference type="Gene3D" id="3.40.30.10">
    <property type="entry name" value="Glutaredoxin"/>
    <property type="match status" value="1"/>
</dbReference>
<dbReference type="CDD" id="cd03038">
    <property type="entry name" value="GST_N_etherase_LigE"/>
    <property type="match status" value="1"/>
</dbReference>
<dbReference type="SFLD" id="SFLDS00019">
    <property type="entry name" value="Glutathione_Transferase_(cytos"/>
    <property type="match status" value="1"/>
</dbReference>
<evidence type="ECO:0000313" key="2">
    <source>
        <dbReference type="EMBL" id="PJK29045.1"/>
    </source>
</evidence>
<dbReference type="PROSITE" id="PS50404">
    <property type="entry name" value="GST_NTER"/>
    <property type="match status" value="1"/>
</dbReference>
<comment type="caution">
    <text evidence="2">The sequence shown here is derived from an EMBL/GenBank/DDBJ whole genome shotgun (WGS) entry which is preliminary data.</text>
</comment>
<sequence>MAIRMYDLCGAEPQRRFSPFCWRARLALAHKGLEVETIPWRFTEKEAIAAHGSKTVPVILDGGKAVSDSWAIAEYLEDEYPDRPALFPNGRGEARFVKAWSEAVLSAGIITLVVHDIYQHLDPVDLDYFRTSREKRFGRTLEEVQAGREDRVKGFRQSLTPLRLTLQAQPWVAGAQPGFADHMCVAPLLWARAISEFPLLEADDPLNDWRNRMLDLYDGLARSAPGYD</sequence>
<dbReference type="Pfam" id="PF13409">
    <property type="entry name" value="GST_N_2"/>
    <property type="match status" value="1"/>
</dbReference>
<dbReference type="AlphaFoldDB" id="A0A2M9G016"/>
<keyword evidence="3" id="KW-1185">Reference proteome</keyword>
<protein>
    <submittedName>
        <fullName evidence="2">Glutathione S-transferase</fullName>
    </submittedName>
</protein>
<dbReference type="PANTHER" id="PTHR43968:SF6">
    <property type="entry name" value="GLUTATHIONE S-TRANSFERASE OMEGA"/>
    <property type="match status" value="1"/>
</dbReference>
<reference evidence="2 3" key="1">
    <citation type="submission" date="2017-11" db="EMBL/GenBank/DDBJ databases">
        <title>Draft genome sequence of Rhizobiales bacterium SY3-13.</title>
        <authorList>
            <person name="Sun C."/>
        </authorList>
    </citation>
    <scope>NUCLEOTIDE SEQUENCE [LARGE SCALE GENOMIC DNA]</scope>
    <source>
        <strain evidence="2 3">SY3-13</strain>
    </source>
</reference>
<dbReference type="CDD" id="cd03202">
    <property type="entry name" value="GST_C_etherase_LigE"/>
    <property type="match status" value="1"/>
</dbReference>
<evidence type="ECO:0000259" key="1">
    <source>
        <dbReference type="PROSITE" id="PS50404"/>
    </source>
</evidence>
<organism evidence="2 3">
    <name type="scientific">Minwuia thermotolerans</name>
    <dbReference type="NCBI Taxonomy" id="2056226"/>
    <lineage>
        <taxon>Bacteria</taxon>
        <taxon>Pseudomonadati</taxon>
        <taxon>Pseudomonadota</taxon>
        <taxon>Alphaproteobacteria</taxon>
        <taxon>Minwuiales</taxon>
        <taxon>Minwuiaceae</taxon>
        <taxon>Minwuia</taxon>
    </lineage>
</organism>
<dbReference type="InterPro" id="IPR036249">
    <property type="entry name" value="Thioredoxin-like_sf"/>
</dbReference>
<dbReference type="InterPro" id="IPR050983">
    <property type="entry name" value="GST_Omega/HSP26"/>
</dbReference>
<dbReference type="EMBL" id="PHIG01000037">
    <property type="protein sequence ID" value="PJK29045.1"/>
    <property type="molecule type" value="Genomic_DNA"/>
</dbReference>
<dbReference type="InterPro" id="IPR036282">
    <property type="entry name" value="Glutathione-S-Trfase_C_sf"/>
</dbReference>
<dbReference type="InterPro" id="IPR004045">
    <property type="entry name" value="Glutathione_S-Trfase_N"/>
</dbReference>
<dbReference type="Gene3D" id="1.20.1050.10">
    <property type="match status" value="1"/>
</dbReference>
<accession>A0A2M9G016</accession>
<name>A0A2M9G016_9PROT</name>
<dbReference type="PANTHER" id="PTHR43968">
    <property type="match status" value="1"/>
</dbReference>
<feature type="domain" description="GST N-terminal" evidence="1">
    <location>
        <begin position="8"/>
        <end position="84"/>
    </location>
</feature>
<dbReference type="GO" id="GO:0016740">
    <property type="term" value="F:transferase activity"/>
    <property type="evidence" value="ECO:0007669"/>
    <property type="project" value="UniProtKB-KW"/>
</dbReference>
<keyword evidence="2" id="KW-0808">Transferase</keyword>
<dbReference type="SUPFAM" id="SSF47616">
    <property type="entry name" value="GST C-terminal domain-like"/>
    <property type="match status" value="1"/>
</dbReference>
<evidence type="ECO:0000313" key="3">
    <source>
        <dbReference type="Proteomes" id="UP000229498"/>
    </source>
</evidence>